<proteinExistence type="predicted"/>
<dbReference type="InterPro" id="IPR029063">
    <property type="entry name" value="SAM-dependent_MTases_sf"/>
</dbReference>
<dbReference type="GO" id="GO:0043565">
    <property type="term" value="F:sequence-specific DNA binding"/>
    <property type="evidence" value="ECO:0007669"/>
    <property type="project" value="TreeGrafter"/>
</dbReference>
<dbReference type="GO" id="GO:0006298">
    <property type="term" value="P:mismatch repair"/>
    <property type="evidence" value="ECO:0007669"/>
    <property type="project" value="TreeGrafter"/>
</dbReference>
<dbReference type="InterPro" id="IPR002052">
    <property type="entry name" value="DNA_methylase_N6_adenine_CS"/>
</dbReference>
<evidence type="ECO:0000256" key="1">
    <source>
        <dbReference type="ARBA" id="ARBA00011900"/>
    </source>
</evidence>
<dbReference type="GO" id="GO:0032259">
    <property type="term" value="P:methylation"/>
    <property type="evidence" value="ECO:0007669"/>
    <property type="project" value="UniProtKB-KW"/>
</dbReference>
<dbReference type="PRINTS" id="PR00505">
    <property type="entry name" value="D12N6MTFRASE"/>
</dbReference>
<dbReference type="PROSITE" id="PS00092">
    <property type="entry name" value="N6_MTASE"/>
    <property type="match status" value="1"/>
</dbReference>
<comment type="caution">
    <text evidence="6">The sequence shown here is derived from an EMBL/GenBank/DDBJ whole genome shotgun (WGS) entry which is preliminary data.</text>
</comment>
<dbReference type="PANTHER" id="PTHR30481:SF4">
    <property type="entry name" value="SITE-SPECIFIC DNA-METHYLTRANSFERASE (ADENINE-SPECIFIC)"/>
    <property type="match status" value="1"/>
</dbReference>
<dbReference type="Proteomes" id="UP000295506">
    <property type="component" value="Unassembled WGS sequence"/>
</dbReference>
<evidence type="ECO:0000313" key="7">
    <source>
        <dbReference type="Proteomes" id="UP000295506"/>
    </source>
</evidence>
<evidence type="ECO:0000256" key="2">
    <source>
        <dbReference type="ARBA" id="ARBA00022603"/>
    </source>
</evidence>
<dbReference type="Pfam" id="PF02086">
    <property type="entry name" value="MethyltransfD12"/>
    <property type="match status" value="1"/>
</dbReference>
<dbReference type="InterPro" id="IPR012327">
    <property type="entry name" value="MeTrfase_D12"/>
</dbReference>
<keyword evidence="4" id="KW-0949">S-adenosyl-L-methionine</keyword>
<reference evidence="6 7" key="1">
    <citation type="submission" date="2019-03" db="EMBL/GenBank/DDBJ databases">
        <title>Genomic Encyclopedia of Type Strains, Phase IV (KMG-IV): sequencing the most valuable type-strain genomes for metagenomic binning, comparative biology and taxonomic classification.</title>
        <authorList>
            <person name="Goeker M."/>
        </authorList>
    </citation>
    <scope>NUCLEOTIDE SEQUENCE [LARGE SCALE GENOMIC DNA]</scope>
    <source>
        <strain evidence="6 7">DSM 101483</strain>
    </source>
</reference>
<dbReference type="InterPro" id="IPR012263">
    <property type="entry name" value="M_m6A_EcoRV"/>
</dbReference>
<dbReference type="GO" id="GO:0009007">
    <property type="term" value="F:site-specific DNA-methyltransferase (adenine-specific) activity"/>
    <property type="evidence" value="ECO:0007669"/>
    <property type="project" value="UniProtKB-EC"/>
</dbReference>
<dbReference type="Gene3D" id="3.40.50.150">
    <property type="entry name" value="Vaccinia Virus protein VP39"/>
    <property type="match status" value="2"/>
</dbReference>
<name>A0AA94TKF8_9BACT</name>
<organism evidence="6 7">
    <name type="scientific">Pseudodesulfovibrio indicus</name>
    <dbReference type="NCBI Taxonomy" id="1716143"/>
    <lineage>
        <taxon>Bacteria</taxon>
        <taxon>Pseudomonadati</taxon>
        <taxon>Thermodesulfobacteriota</taxon>
        <taxon>Desulfovibrionia</taxon>
        <taxon>Desulfovibrionales</taxon>
        <taxon>Desulfovibrionaceae</taxon>
    </lineage>
</organism>
<protein>
    <recommendedName>
        <fullName evidence="1">site-specific DNA-methyltransferase (adenine-specific)</fullName>
        <ecNumber evidence="1">2.1.1.72</ecNumber>
    </recommendedName>
</protein>
<gene>
    <name evidence="6" type="ORF">EDC59_101273</name>
</gene>
<keyword evidence="3" id="KW-0808">Transferase</keyword>
<evidence type="ECO:0000313" key="6">
    <source>
        <dbReference type="EMBL" id="TDT91870.1"/>
    </source>
</evidence>
<dbReference type="GO" id="GO:0009307">
    <property type="term" value="P:DNA restriction-modification system"/>
    <property type="evidence" value="ECO:0007669"/>
    <property type="project" value="InterPro"/>
</dbReference>
<dbReference type="PANTHER" id="PTHR30481">
    <property type="entry name" value="DNA ADENINE METHYLASE"/>
    <property type="match status" value="1"/>
</dbReference>
<dbReference type="AlphaFoldDB" id="A0AA94TKF8"/>
<evidence type="ECO:0000256" key="4">
    <source>
        <dbReference type="ARBA" id="ARBA00022691"/>
    </source>
</evidence>
<dbReference type="PIRSF" id="PIRSF000398">
    <property type="entry name" value="M_m6A_EcoRV"/>
    <property type="match status" value="1"/>
</dbReference>
<evidence type="ECO:0000256" key="5">
    <source>
        <dbReference type="ARBA" id="ARBA00047942"/>
    </source>
</evidence>
<sequence>MKRPMALHHGGKFKLRHWVIEHFPMHRVYIEPFGGMASVLMEKERADLEVLNDLDNQVVNLYQVMRDPVASVRLAEELQLTPYARAEFDAAYGVCTDPVEMARRYLVRAFMGFGANSATCPYKNGFRSKRPNFKSPAYEFVSYPPHIEYFRERLAGVTIECKPAADVIQRYDEPDALIYVDPPYMPETRIASSTISYRCEMTEADHEALARTLHEAEGMVVLSGYRCPAYDEWFSTWRRIDREAWAERAAKRIESLWISPSCEERLRRETEIQEANIMPLMRAVN</sequence>
<accession>A0AA94TKF8</accession>
<dbReference type="GO" id="GO:1904047">
    <property type="term" value="F:S-adenosyl-L-methionine binding"/>
    <property type="evidence" value="ECO:0007669"/>
    <property type="project" value="TreeGrafter"/>
</dbReference>
<comment type="catalytic activity">
    <reaction evidence="5">
        <text>a 2'-deoxyadenosine in DNA + S-adenosyl-L-methionine = an N(6)-methyl-2'-deoxyadenosine in DNA + S-adenosyl-L-homocysteine + H(+)</text>
        <dbReference type="Rhea" id="RHEA:15197"/>
        <dbReference type="Rhea" id="RHEA-COMP:12418"/>
        <dbReference type="Rhea" id="RHEA-COMP:12419"/>
        <dbReference type="ChEBI" id="CHEBI:15378"/>
        <dbReference type="ChEBI" id="CHEBI:57856"/>
        <dbReference type="ChEBI" id="CHEBI:59789"/>
        <dbReference type="ChEBI" id="CHEBI:90615"/>
        <dbReference type="ChEBI" id="CHEBI:90616"/>
        <dbReference type="EC" id="2.1.1.72"/>
    </reaction>
</comment>
<dbReference type="EC" id="2.1.1.72" evidence="1"/>
<dbReference type="EMBL" id="SOBK01000001">
    <property type="protein sequence ID" value="TDT91870.1"/>
    <property type="molecule type" value="Genomic_DNA"/>
</dbReference>
<keyword evidence="2 6" id="KW-0489">Methyltransferase</keyword>
<evidence type="ECO:0000256" key="3">
    <source>
        <dbReference type="ARBA" id="ARBA00022679"/>
    </source>
</evidence>
<dbReference type="SUPFAM" id="SSF53335">
    <property type="entry name" value="S-adenosyl-L-methionine-dependent methyltransferases"/>
    <property type="match status" value="1"/>
</dbReference>